<dbReference type="Gene3D" id="3.40.630.30">
    <property type="match status" value="1"/>
</dbReference>
<evidence type="ECO:0000313" key="3">
    <source>
        <dbReference type="EMBL" id="EOW79123.1"/>
    </source>
</evidence>
<dbReference type="Pfam" id="PF13302">
    <property type="entry name" value="Acetyltransf_3"/>
    <property type="match status" value="1"/>
</dbReference>
<dbReference type="PROSITE" id="PS51186">
    <property type="entry name" value="GNAT"/>
    <property type="match status" value="1"/>
</dbReference>
<dbReference type="PANTHER" id="PTHR39173:SF1">
    <property type="entry name" value="ACETYLTRANSFERASE"/>
    <property type="match status" value="1"/>
</dbReference>
<dbReference type="SUPFAM" id="SSF55729">
    <property type="entry name" value="Acyl-CoA N-acyltransferases (Nat)"/>
    <property type="match status" value="1"/>
</dbReference>
<dbReference type="EMBL" id="ASWH01000002">
    <property type="protein sequence ID" value="EOW79123.1"/>
    <property type="molecule type" value="Genomic_DNA"/>
</dbReference>
<dbReference type="CDD" id="cd04301">
    <property type="entry name" value="NAT_SF"/>
    <property type="match status" value="1"/>
</dbReference>
<comment type="caution">
    <text evidence="2">The sequence shown here is derived from an EMBL/GenBank/DDBJ whole genome shotgun (WGS) entry which is preliminary data.</text>
</comment>
<evidence type="ECO:0000313" key="4">
    <source>
        <dbReference type="Proteomes" id="UP000013750"/>
    </source>
</evidence>
<dbReference type="Proteomes" id="UP000014160">
    <property type="component" value="Unassembled WGS sequence"/>
</dbReference>
<keyword evidence="5" id="KW-1185">Reference proteome</keyword>
<dbReference type="Proteomes" id="UP000013750">
    <property type="component" value="Unassembled WGS sequence"/>
</dbReference>
<dbReference type="EMBL" id="AJDQ01000002">
    <property type="protein sequence ID" value="EOI59000.1"/>
    <property type="molecule type" value="Genomic_DNA"/>
</dbReference>
<dbReference type="eggNOG" id="COG3981">
    <property type="taxonomic scope" value="Bacteria"/>
</dbReference>
<dbReference type="OrthoDB" id="9797989at2"/>
<name>R2VMD4_9ENTE</name>
<reference evidence="2 4" key="1">
    <citation type="submission" date="2013-02" db="EMBL/GenBank/DDBJ databases">
        <title>The Genome Sequence of Enterococcus gilvus ATCC BAA-350.</title>
        <authorList>
            <consortium name="The Broad Institute Genome Sequencing Platform"/>
            <consortium name="The Broad Institute Genome Sequencing Center for Infectious Disease"/>
            <person name="Earl A.M."/>
            <person name="Gilmore M.S."/>
            <person name="Lebreton F."/>
            <person name="Walker B."/>
            <person name="Young S.K."/>
            <person name="Zeng Q."/>
            <person name="Gargeya S."/>
            <person name="Fitzgerald M."/>
            <person name="Haas B."/>
            <person name="Abouelleil A."/>
            <person name="Alvarado L."/>
            <person name="Arachchi H.M."/>
            <person name="Berlin A.M."/>
            <person name="Chapman S.B."/>
            <person name="Dewar J."/>
            <person name="Goldberg J."/>
            <person name="Griggs A."/>
            <person name="Gujja S."/>
            <person name="Hansen M."/>
            <person name="Howarth C."/>
            <person name="Imamovic A."/>
            <person name="Larimer J."/>
            <person name="McCowan C."/>
            <person name="Murphy C."/>
            <person name="Neiman D."/>
            <person name="Pearson M."/>
            <person name="Priest M."/>
            <person name="Roberts A."/>
            <person name="Saif S."/>
            <person name="Shea T."/>
            <person name="Sisk P."/>
            <person name="Sykes S."/>
            <person name="Wortman J."/>
            <person name="Nusbaum C."/>
            <person name="Birren B."/>
        </authorList>
    </citation>
    <scope>NUCLEOTIDE SEQUENCE [LARGE SCALE GENOMIC DNA]</scope>
    <source>
        <strain evidence="2 4">ATCC BAA-350</strain>
    </source>
</reference>
<gene>
    <name evidence="3" type="ORF">I592_03261</name>
    <name evidence="2" type="ORF">UKC_00186</name>
</gene>
<feature type="domain" description="N-acetyltransferase" evidence="1">
    <location>
        <begin position="15"/>
        <end position="177"/>
    </location>
</feature>
<evidence type="ECO:0000259" key="1">
    <source>
        <dbReference type="PROSITE" id="PS51186"/>
    </source>
</evidence>
<dbReference type="HOGENOM" id="CLU_113231_1_0_9"/>
<dbReference type="PANTHER" id="PTHR39173">
    <property type="entry name" value="ACETYLTRANSFERASE"/>
    <property type="match status" value="1"/>
</dbReference>
<protein>
    <recommendedName>
        <fullName evidence="1">N-acetyltransferase domain-containing protein</fullName>
    </recommendedName>
</protein>
<dbReference type="AlphaFoldDB" id="R2VMD4"/>
<dbReference type="InterPro" id="IPR016181">
    <property type="entry name" value="Acyl_CoA_acyltransferase"/>
</dbReference>
<organism evidence="2 4">
    <name type="scientific">Enterococcus gilvus ATCC BAA-350</name>
    <dbReference type="NCBI Taxonomy" id="1158614"/>
    <lineage>
        <taxon>Bacteria</taxon>
        <taxon>Bacillati</taxon>
        <taxon>Bacillota</taxon>
        <taxon>Bacilli</taxon>
        <taxon>Lactobacillales</taxon>
        <taxon>Enterococcaceae</taxon>
        <taxon>Enterococcus</taxon>
    </lineage>
</organism>
<sequence>MEKITLVLPQAHHQNAVTEYIEEHFNSGEEFLHGSSRLTEMESYGEWLRHLSNQADQDTVSPDWVASTTLLAIRESDQKLLGTINIRHELNEFLREFGGHIGYGVRPTERGKGYATEILRLGLAHCRMLGLEKVMVACHKENVASARTIQRNGGVLEKEFIYTDGKMVQIYWIDLLKEK</sequence>
<accession>R2VMD4</accession>
<reference evidence="3 5" key="2">
    <citation type="submission" date="2013-03" db="EMBL/GenBank/DDBJ databases">
        <title>The Genome Sequence of Enterococcus gilvus ATCC BAA-350 (PacBio/Illumina hybrid assembly).</title>
        <authorList>
            <consortium name="The Broad Institute Genomics Platform"/>
            <consortium name="The Broad Institute Genome Sequencing Center for Infectious Disease"/>
            <person name="Earl A."/>
            <person name="Russ C."/>
            <person name="Gilmore M."/>
            <person name="Surin D."/>
            <person name="Walker B."/>
            <person name="Young S."/>
            <person name="Zeng Q."/>
            <person name="Gargeya S."/>
            <person name="Fitzgerald M."/>
            <person name="Haas B."/>
            <person name="Abouelleil A."/>
            <person name="Allen A.W."/>
            <person name="Alvarado L."/>
            <person name="Arachchi H.M."/>
            <person name="Berlin A.M."/>
            <person name="Chapman S.B."/>
            <person name="Gainer-Dewar J."/>
            <person name="Goldberg J."/>
            <person name="Griggs A."/>
            <person name="Gujja S."/>
            <person name="Hansen M."/>
            <person name="Howarth C."/>
            <person name="Imamovic A."/>
            <person name="Ireland A."/>
            <person name="Larimer J."/>
            <person name="McCowan C."/>
            <person name="Murphy C."/>
            <person name="Pearson M."/>
            <person name="Poon T.W."/>
            <person name="Priest M."/>
            <person name="Roberts A."/>
            <person name="Saif S."/>
            <person name="Shea T."/>
            <person name="Sisk P."/>
            <person name="Sykes S."/>
            <person name="Wortman J."/>
            <person name="Nusbaum C."/>
            <person name="Birren B."/>
        </authorList>
    </citation>
    <scope>NUCLEOTIDE SEQUENCE [LARGE SCALE GENOMIC DNA]</scope>
    <source>
        <strain evidence="3 5">ATCC BAA-350</strain>
    </source>
</reference>
<dbReference type="InterPro" id="IPR000182">
    <property type="entry name" value="GNAT_dom"/>
</dbReference>
<dbReference type="GO" id="GO:0016747">
    <property type="term" value="F:acyltransferase activity, transferring groups other than amino-acyl groups"/>
    <property type="evidence" value="ECO:0007669"/>
    <property type="project" value="InterPro"/>
</dbReference>
<dbReference type="PATRIC" id="fig|1158614.3.peg.175"/>
<evidence type="ECO:0000313" key="2">
    <source>
        <dbReference type="EMBL" id="EOI59000.1"/>
    </source>
</evidence>
<evidence type="ECO:0000313" key="5">
    <source>
        <dbReference type="Proteomes" id="UP000014160"/>
    </source>
</evidence>
<proteinExistence type="predicted"/>
<dbReference type="RefSeq" id="WP_010778637.1">
    <property type="nucleotide sequence ID" value="NZ_ASWH01000002.1"/>
</dbReference>